<accession>A0A1M6G560</accession>
<evidence type="ECO:0000259" key="2">
    <source>
        <dbReference type="PROSITE" id="PS51820"/>
    </source>
</evidence>
<dbReference type="Gene3D" id="3.90.182.10">
    <property type="entry name" value="Toxin - Anthrax Protective Antigen,domain 1"/>
    <property type="match status" value="1"/>
</dbReference>
<dbReference type="SUPFAM" id="SSF56300">
    <property type="entry name" value="Metallo-dependent phosphatases"/>
    <property type="match status" value="1"/>
</dbReference>
<proteinExistence type="predicted"/>
<dbReference type="SMART" id="SM00758">
    <property type="entry name" value="PA14"/>
    <property type="match status" value="1"/>
</dbReference>
<dbReference type="InterPro" id="IPR037524">
    <property type="entry name" value="PA14/GLEYA"/>
</dbReference>
<dbReference type="GO" id="GO:0016788">
    <property type="term" value="F:hydrolase activity, acting on ester bonds"/>
    <property type="evidence" value="ECO:0007669"/>
    <property type="project" value="TreeGrafter"/>
</dbReference>
<evidence type="ECO:0000256" key="1">
    <source>
        <dbReference type="SAM" id="SignalP"/>
    </source>
</evidence>
<dbReference type="Pfam" id="PF00149">
    <property type="entry name" value="Metallophos"/>
    <property type="match status" value="1"/>
</dbReference>
<dbReference type="InterPro" id="IPR011658">
    <property type="entry name" value="PA14_dom"/>
</dbReference>
<keyword evidence="1" id="KW-0732">Signal</keyword>
<feature type="signal peptide" evidence="1">
    <location>
        <begin position="1"/>
        <end position="18"/>
    </location>
</feature>
<evidence type="ECO:0000313" key="3">
    <source>
        <dbReference type="EMBL" id="SHJ05099.1"/>
    </source>
</evidence>
<dbReference type="InterPro" id="IPR029052">
    <property type="entry name" value="Metallo-depent_PP-like"/>
</dbReference>
<dbReference type="RefSeq" id="WP_073180201.1">
    <property type="nucleotide sequence ID" value="NZ_FQYI01000008.1"/>
</dbReference>
<dbReference type="GO" id="GO:0005737">
    <property type="term" value="C:cytoplasm"/>
    <property type="evidence" value="ECO:0007669"/>
    <property type="project" value="TreeGrafter"/>
</dbReference>
<organism evidence="3 4">
    <name type="scientific">Cruoricaptor ignavus</name>
    <dbReference type="NCBI Taxonomy" id="1118202"/>
    <lineage>
        <taxon>Bacteria</taxon>
        <taxon>Pseudomonadati</taxon>
        <taxon>Bacteroidota</taxon>
        <taxon>Flavobacteriia</taxon>
        <taxon>Flavobacteriales</taxon>
        <taxon>Weeksellaceae</taxon>
        <taxon>Cruoricaptor</taxon>
    </lineage>
</organism>
<dbReference type="PROSITE" id="PS51820">
    <property type="entry name" value="PA14"/>
    <property type="match status" value="1"/>
</dbReference>
<name>A0A1M6G560_9FLAO</name>
<sequence>MKKFFFALLLSAVAMAYAQKNQLKFNSDGELKILQFTDIHWSNEPKYTNKTTETLRRIIAAEKPDFIVLDGDNVNCIPMRDGWRNLGKIIEEAGVPWTLVFGNHDGEQDWTNAQSFDFLKTFPHFVGEKGSVAGVANFSLPVHSSKTNKPAATLYFLDSGDYTRNPKLGNYAWIKRDQISWYAEESERIEKSAGKTLPALMFFHIPLPEFAVVAKDPAKVGEANEDVSSAAVNSGLMAAILERKDVIGVFCGHDHDNNYIGSYRGVALGYGAKTGNDGYGRLEQGGRVITLKEDQFAFSSYLSLPSGRKFPYSFPSGLSEISEKTKVLKAQNVKPSKEGLHYSYYEGKVKSVKEIGNLKELKSGTATKIDLENAAADDHFALSFSGYIRIPETAFYKFYSYSDDGSVIKIDGQTIVDNDGGHSAQRKEGIVALEEGYHKIEVLYFEDYMGQVLDVGISSIGIPEQNIPAEMLSH</sequence>
<dbReference type="Proteomes" id="UP000184335">
    <property type="component" value="Unassembled WGS sequence"/>
</dbReference>
<dbReference type="CDD" id="cd07383">
    <property type="entry name" value="MPP_Dcr2"/>
    <property type="match status" value="1"/>
</dbReference>
<dbReference type="EMBL" id="FQYI01000008">
    <property type="protein sequence ID" value="SHJ05099.1"/>
    <property type="molecule type" value="Genomic_DNA"/>
</dbReference>
<dbReference type="Pfam" id="PF07691">
    <property type="entry name" value="PA14"/>
    <property type="match status" value="1"/>
</dbReference>
<dbReference type="InterPro" id="IPR004843">
    <property type="entry name" value="Calcineurin-like_PHP"/>
</dbReference>
<keyword evidence="4" id="KW-1185">Reference proteome</keyword>
<reference evidence="3 4" key="1">
    <citation type="submission" date="2016-11" db="EMBL/GenBank/DDBJ databases">
        <authorList>
            <person name="Jaros S."/>
            <person name="Januszkiewicz K."/>
            <person name="Wedrychowicz H."/>
        </authorList>
    </citation>
    <scope>NUCLEOTIDE SEQUENCE [LARGE SCALE GENOMIC DNA]</scope>
    <source>
        <strain evidence="3 4">DSM 25479</strain>
    </source>
</reference>
<gene>
    <name evidence="3" type="ORF">SAMN05443429_10861</name>
</gene>
<dbReference type="OrthoDB" id="9763537at2"/>
<feature type="chain" id="PRO_5013336803" evidence="1">
    <location>
        <begin position="19"/>
        <end position="474"/>
    </location>
</feature>
<feature type="domain" description="PA14" evidence="2">
    <location>
        <begin position="335"/>
        <end position="471"/>
    </location>
</feature>
<dbReference type="AlphaFoldDB" id="A0A1M6G560"/>
<dbReference type="PANTHER" id="PTHR32440">
    <property type="entry name" value="PHOSPHATASE DCR2-RELATED-RELATED"/>
    <property type="match status" value="1"/>
</dbReference>
<dbReference type="Gene3D" id="3.60.21.10">
    <property type="match status" value="1"/>
</dbReference>
<dbReference type="SUPFAM" id="SSF56988">
    <property type="entry name" value="Anthrax protective antigen"/>
    <property type="match status" value="1"/>
</dbReference>
<dbReference type="STRING" id="1118202.SAMN05443429_10861"/>
<evidence type="ECO:0000313" key="4">
    <source>
        <dbReference type="Proteomes" id="UP000184335"/>
    </source>
</evidence>
<protein>
    <submittedName>
        <fullName evidence="3">PA14 domain-containing protein</fullName>
    </submittedName>
</protein>
<dbReference type="PANTHER" id="PTHR32440:SF11">
    <property type="entry name" value="METALLOPHOSPHOESTERASE DOMAIN-CONTAINING PROTEIN"/>
    <property type="match status" value="1"/>
</dbReference>